<evidence type="ECO:0000313" key="3">
    <source>
        <dbReference type="Proteomes" id="UP000636960"/>
    </source>
</evidence>
<dbReference type="RefSeq" id="WP_203779941.1">
    <property type="nucleotide sequence ID" value="NZ_BOMV01000007.1"/>
</dbReference>
<feature type="domain" description="Putative restriction endonuclease" evidence="1">
    <location>
        <begin position="13"/>
        <end position="146"/>
    </location>
</feature>
<dbReference type="CDD" id="cd06260">
    <property type="entry name" value="DUF820-like"/>
    <property type="match status" value="1"/>
</dbReference>
<comment type="caution">
    <text evidence="2">The sequence shown here is derived from an EMBL/GenBank/DDBJ whole genome shotgun (WGS) entry which is preliminary data.</text>
</comment>
<dbReference type="PANTHER" id="PTHR35400:SF3">
    <property type="entry name" value="SLL1072 PROTEIN"/>
    <property type="match status" value="1"/>
</dbReference>
<dbReference type="InterPro" id="IPR012296">
    <property type="entry name" value="Nuclease_put_TT1808"/>
</dbReference>
<accession>A0A919JRX1</accession>
<dbReference type="SUPFAM" id="SSF52980">
    <property type="entry name" value="Restriction endonuclease-like"/>
    <property type="match status" value="1"/>
</dbReference>
<dbReference type="Proteomes" id="UP000636960">
    <property type="component" value="Unassembled WGS sequence"/>
</dbReference>
<sequence length="195" mass="22179">MNRPEPGDWTVDELVRAPNDRRYELIDGCLVPVDHPPIFQFPMLDLGRALEAECPPDLVVLPRIPLRVDARSQPCPDVVVLQPDHLDRSPVPIADAVLVCEVVAPDWHFRDQNAKTGIYARAGVTDYWLVDRSEPAGFTLMVFRPRAKGGGFDMVDSTHDVFSTKRPYPVTIDLPTLTERWRKRWERIRSAGVRC</sequence>
<reference evidence="2" key="1">
    <citation type="submission" date="2021-01" db="EMBL/GenBank/DDBJ databases">
        <title>Whole genome shotgun sequence of Actinoplanes rishiriensis NBRC 108556.</title>
        <authorList>
            <person name="Komaki H."/>
            <person name="Tamura T."/>
        </authorList>
    </citation>
    <scope>NUCLEOTIDE SEQUENCE</scope>
    <source>
        <strain evidence="2">NBRC 108556</strain>
    </source>
</reference>
<dbReference type="InterPro" id="IPR011335">
    <property type="entry name" value="Restrct_endonuc-II-like"/>
</dbReference>
<evidence type="ECO:0000313" key="2">
    <source>
        <dbReference type="EMBL" id="GIE93643.1"/>
    </source>
</evidence>
<proteinExistence type="predicted"/>
<organism evidence="2 3">
    <name type="scientific">Paractinoplanes rishiriensis</name>
    <dbReference type="NCBI Taxonomy" id="1050105"/>
    <lineage>
        <taxon>Bacteria</taxon>
        <taxon>Bacillati</taxon>
        <taxon>Actinomycetota</taxon>
        <taxon>Actinomycetes</taxon>
        <taxon>Micromonosporales</taxon>
        <taxon>Micromonosporaceae</taxon>
        <taxon>Paractinoplanes</taxon>
    </lineage>
</organism>
<dbReference type="EMBL" id="BOMV01000007">
    <property type="protein sequence ID" value="GIE93643.1"/>
    <property type="molecule type" value="Genomic_DNA"/>
</dbReference>
<dbReference type="Pfam" id="PF05685">
    <property type="entry name" value="Uma2"/>
    <property type="match status" value="1"/>
</dbReference>
<evidence type="ECO:0000259" key="1">
    <source>
        <dbReference type="Pfam" id="PF05685"/>
    </source>
</evidence>
<keyword evidence="3" id="KW-1185">Reference proteome</keyword>
<dbReference type="Gene3D" id="3.90.1570.10">
    <property type="entry name" value="tt1808, chain A"/>
    <property type="match status" value="1"/>
</dbReference>
<dbReference type="PANTHER" id="PTHR35400">
    <property type="entry name" value="SLR1083 PROTEIN"/>
    <property type="match status" value="1"/>
</dbReference>
<dbReference type="InterPro" id="IPR008538">
    <property type="entry name" value="Uma2"/>
</dbReference>
<name>A0A919JRX1_9ACTN</name>
<gene>
    <name evidence="2" type="ORF">Ari01nite_11080</name>
</gene>
<protein>
    <recommendedName>
        <fullName evidence="1">Putative restriction endonuclease domain-containing protein</fullName>
    </recommendedName>
</protein>
<dbReference type="AlphaFoldDB" id="A0A919JRX1"/>